<protein>
    <submittedName>
        <fullName evidence="1">Uncharacterized protein</fullName>
    </submittedName>
</protein>
<proteinExistence type="predicted"/>
<dbReference type="AlphaFoldDB" id="A0A8C4MPU3"/>
<keyword evidence="2" id="KW-1185">Reference proteome</keyword>
<dbReference type="Proteomes" id="UP000694387">
    <property type="component" value="Chromosome 7"/>
</dbReference>
<reference evidence="1" key="3">
    <citation type="submission" date="2025-09" db="UniProtKB">
        <authorList>
            <consortium name="Ensembl"/>
        </authorList>
    </citation>
    <scope>IDENTIFICATION</scope>
</reference>
<sequence length="54" mass="6008">IKCIRSMGRCKVKVRHFASLLVKMNSSYVKSRGRFFFSSPLAISKGWSGAGPMV</sequence>
<reference evidence="1 2" key="1">
    <citation type="journal article" date="2020" name="Nat. Commun.">
        <title>Donkey genomes provide new insights into domestication and selection for coat color.</title>
        <authorList>
            <person name="Wang"/>
            <person name="C."/>
            <person name="Li"/>
            <person name="H."/>
            <person name="Guo"/>
            <person name="Y."/>
            <person name="Huang"/>
            <person name="J."/>
            <person name="Sun"/>
            <person name="Y."/>
            <person name="Min"/>
            <person name="J."/>
            <person name="Wang"/>
            <person name="J."/>
            <person name="Fang"/>
            <person name="X."/>
            <person name="Zhao"/>
            <person name="Z."/>
            <person name="Wang"/>
            <person name="S."/>
            <person name="Zhang"/>
            <person name="Y."/>
            <person name="Liu"/>
            <person name="Q."/>
            <person name="Jiang"/>
            <person name="Q."/>
            <person name="Wang"/>
            <person name="X."/>
            <person name="Guo"/>
            <person name="Y."/>
            <person name="Yang"/>
            <person name="C."/>
            <person name="Wang"/>
            <person name="Y."/>
            <person name="Tian"/>
            <person name="F."/>
            <person name="Zhuang"/>
            <person name="G."/>
            <person name="Fan"/>
            <person name="Y."/>
            <person name="Gao"/>
            <person name="Q."/>
            <person name="Li"/>
            <person name="Y."/>
            <person name="Ju"/>
            <person name="Z."/>
            <person name="Li"/>
            <person name="J."/>
            <person name="Li"/>
            <person name="R."/>
            <person name="Hou"/>
            <person name="M."/>
            <person name="Yang"/>
            <person name="G."/>
            <person name="Liu"/>
            <person name="G."/>
            <person name="Liu"/>
            <person name="W."/>
            <person name="Guo"/>
            <person name="J."/>
            <person name="Pan"/>
            <person name="S."/>
            <person name="Fan"/>
            <person name="G."/>
            <person name="Zhang"/>
            <person name="W."/>
            <person name="Zhang"/>
            <person name="R."/>
            <person name="Yu"/>
            <person name="J."/>
            <person name="Zhang"/>
            <person name="X."/>
            <person name="Yin"/>
            <person name="Q."/>
            <person name="Ji"/>
            <person name="C."/>
            <person name="Jin"/>
            <person name="Y."/>
            <person name="Yue"/>
            <person name="G."/>
            <person name="Liu"/>
            <person name="M."/>
            <person name="Xu"/>
            <person name="J."/>
            <person name="Liu"/>
            <person name="S."/>
            <person name="Jordana"/>
            <person name="J."/>
            <person name="Noce"/>
            <person name="A."/>
            <person name="Amills"/>
            <person name="M."/>
            <person name="Wu"/>
            <person name="D.D."/>
            <person name="Li"/>
            <person name="S."/>
            <person name="Zhou"/>
            <person name="X. and Zhong"/>
            <person name="J."/>
        </authorList>
    </citation>
    <scope>NUCLEOTIDE SEQUENCE [LARGE SCALE GENOMIC DNA]</scope>
</reference>
<organism evidence="1 2">
    <name type="scientific">Equus asinus</name>
    <name type="common">Donkey</name>
    <name type="synonym">Equus africanus asinus</name>
    <dbReference type="NCBI Taxonomy" id="9793"/>
    <lineage>
        <taxon>Eukaryota</taxon>
        <taxon>Metazoa</taxon>
        <taxon>Chordata</taxon>
        <taxon>Craniata</taxon>
        <taxon>Vertebrata</taxon>
        <taxon>Euteleostomi</taxon>
        <taxon>Mammalia</taxon>
        <taxon>Eutheria</taxon>
        <taxon>Laurasiatheria</taxon>
        <taxon>Perissodactyla</taxon>
        <taxon>Equidae</taxon>
        <taxon>Equus</taxon>
    </lineage>
</organism>
<evidence type="ECO:0000313" key="1">
    <source>
        <dbReference type="Ensembl" id="ENSEASP00005029884.1"/>
    </source>
</evidence>
<evidence type="ECO:0000313" key="2">
    <source>
        <dbReference type="Proteomes" id="UP000694387"/>
    </source>
</evidence>
<name>A0A8C4MPU3_EQUAS</name>
<reference evidence="1" key="2">
    <citation type="submission" date="2025-08" db="UniProtKB">
        <authorList>
            <consortium name="Ensembl"/>
        </authorList>
    </citation>
    <scope>IDENTIFICATION</scope>
</reference>
<accession>A0A8C4MPU3</accession>
<dbReference type="Ensembl" id="ENSEAST00005032479.2">
    <property type="protein sequence ID" value="ENSEASP00005029884.1"/>
    <property type="gene ID" value="ENSEASG00005020325.2"/>
</dbReference>
<dbReference type="OMA" id="CIRSMGR"/>